<evidence type="ECO:0000313" key="1">
    <source>
        <dbReference type="EMBL" id="CAB4535778.1"/>
    </source>
</evidence>
<reference evidence="1" key="1">
    <citation type="submission" date="2020-05" db="EMBL/GenBank/DDBJ databases">
        <authorList>
            <person name="Chiriac C."/>
            <person name="Salcher M."/>
            <person name="Ghai R."/>
            <person name="Kavagutti S V."/>
        </authorList>
    </citation>
    <scope>NUCLEOTIDE SEQUENCE</scope>
</reference>
<gene>
    <name evidence="1" type="ORF">UFOPK1446_00128</name>
    <name evidence="2" type="ORF">UFOPK1939_00134</name>
</gene>
<dbReference type="Gene3D" id="2.20.25.10">
    <property type="match status" value="1"/>
</dbReference>
<dbReference type="SUPFAM" id="SSF158997">
    <property type="entry name" value="Trm112p-like"/>
    <property type="match status" value="1"/>
</dbReference>
<sequence length="56" mass="5778">MVTTSLLNLLACPICKTALSESAESLEVLACASCNVTYPVIEGIPVLLADQAQATP</sequence>
<accession>A0A6J6BBV4</accession>
<dbReference type="Pfam" id="PF03966">
    <property type="entry name" value="Trm112p"/>
    <property type="match status" value="1"/>
</dbReference>
<protein>
    <submittedName>
        <fullName evidence="1">Unannotated protein</fullName>
    </submittedName>
</protein>
<dbReference type="AlphaFoldDB" id="A0A6J6BBV4"/>
<organism evidence="1">
    <name type="scientific">freshwater metagenome</name>
    <dbReference type="NCBI Taxonomy" id="449393"/>
    <lineage>
        <taxon>unclassified sequences</taxon>
        <taxon>metagenomes</taxon>
        <taxon>ecological metagenomes</taxon>
    </lineage>
</organism>
<proteinExistence type="predicted"/>
<dbReference type="EMBL" id="CAEZVF010000010">
    <property type="protein sequence ID" value="CAB4615087.1"/>
    <property type="molecule type" value="Genomic_DNA"/>
</dbReference>
<dbReference type="InterPro" id="IPR005651">
    <property type="entry name" value="Trm112-like"/>
</dbReference>
<evidence type="ECO:0000313" key="2">
    <source>
        <dbReference type="EMBL" id="CAB4615087.1"/>
    </source>
</evidence>
<name>A0A6J6BBV4_9ZZZZ</name>
<dbReference type="EMBL" id="CAEZSO010000013">
    <property type="protein sequence ID" value="CAB4535778.1"/>
    <property type="molecule type" value="Genomic_DNA"/>
</dbReference>